<sequence>MSVIFNLDAKKNARILLLSLRKIKFHVARCYLYELEDLICEFDSADILTPVFNPDLFKVTNRIANTMAQAVGSSRLINPLFKQFNLDKEYELFFIICQSPLDILTINSIRNWRNKCRRVVVWLDEIWAKDIEKWKVQLSFLQEIDYIFMNFSQSIEGVSKIIQRPCEYIPFGIDAIKFCPYPLNRERSVDLYSVGRRSQVTHQALLNLSERINFFYIYETIKDLYTADHRYHRSLYKNILKKSRYFIANRAKIDDANATGDQQEVGARFFEGAAAGTVMLGVPPECESFTRNFDWEDAVIQVAYDAPNIVEILAELDSQPDRLQKIRTNNVVNSLLKHDWVYRWETILATVGLDSTPAMMARKARLQNLVERILTRKNSDRQLITQTGFTSKTERRCQLFESVITD</sequence>
<dbReference type="InterPro" id="IPR055259">
    <property type="entry name" value="YkvP/CgeB_Glyco_trans-like"/>
</dbReference>
<evidence type="ECO:0000259" key="1">
    <source>
        <dbReference type="Pfam" id="PF13524"/>
    </source>
</evidence>
<evidence type="ECO:0000313" key="3">
    <source>
        <dbReference type="Proteomes" id="UP000282574"/>
    </source>
</evidence>
<keyword evidence="3" id="KW-1185">Reference proteome</keyword>
<dbReference type="EMBL" id="RSCK01000017">
    <property type="protein sequence ID" value="RUT12110.1"/>
    <property type="molecule type" value="Genomic_DNA"/>
</dbReference>
<name>A0AB37UL74_9CYAN</name>
<dbReference type="Proteomes" id="UP000282574">
    <property type="component" value="Unassembled WGS sequence"/>
</dbReference>
<reference evidence="2 3" key="1">
    <citation type="journal article" date="2019" name="Genome Biol. Evol.">
        <title>Day and night: Metabolic profiles and evolutionary relationships of six axenic non-marine cyanobacteria.</title>
        <authorList>
            <person name="Will S.E."/>
            <person name="Henke P."/>
            <person name="Boedeker C."/>
            <person name="Huang S."/>
            <person name="Brinkmann H."/>
            <person name="Rohde M."/>
            <person name="Jarek M."/>
            <person name="Friedl T."/>
            <person name="Seufert S."/>
            <person name="Schumacher M."/>
            <person name="Overmann J."/>
            <person name="Neumann-Schaal M."/>
            <person name="Petersen J."/>
        </authorList>
    </citation>
    <scope>NUCLEOTIDE SEQUENCE [LARGE SCALE GENOMIC DNA]</scope>
    <source>
        <strain evidence="2 3">SAG 39.79</strain>
    </source>
</reference>
<dbReference type="RefSeq" id="WP_127023105.1">
    <property type="nucleotide sequence ID" value="NZ_RSCK01000017.1"/>
</dbReference>
<feature type="domain" description="Spore protein YkvP/CgeB glycosyl transferase-like" evidence="1">
    <location>
        <begin position="236"/>
        <end position="349"/>
    </location>
</feature>
<protein>
    <recommendedName>
        <fullName evidence="1">Spore protein YkvP/CgeB glycosyl transferase-like domain-containing protein</fullName>
    </recommendedName>
</protein>
<dbReference type="Pfam" id="PF13524">
    <property type="entry name" value="Glyco_trans_1_2"/>
    <property type="match status" value="1"/>
</dbReference>
<accession>A0AB37UL74</accession>
<evidence type="ECO:0000313" key="2">
    <source>
        <dbReference type="EMBL" id="RUT12110.1"/>
    </source>
</evidence>
<gene>
    <name evidence="2" type="ORF">DSM107010_25250</name>
</gene>
<organism evidence="2 3">
    <name type="scientific">Chroococcidiopsis cubana SAG 39.79</name>
    <dbReference type="NCBI Taxonomy" id="388085"/>
    <lineage>
        <taxon>Bacteria</taxon>
        <taxon>Bacillati</taxon>
        <taxon>Cyanobacteriota</taxon>
        <taxon>Cyanophyceae</taxon>
        <taxon>Chroococcidiopsidales</taxon>
        <taxon>Chroococcidiopsidaceae</taxon>
        <taxon>Chroococcidiopsis</taxon>
    </lineage>
</organism>
<proteinExistence type="predicted"/>
<dbReference type="AlphaFoldDB" id="A0AB37UL74"/>
<comment type="caution">
    <text evidence="2">The sequence shown here is derived from an EMBL/GenBank/DDBJ whole genome shotgun (WGS) entry which is preliminary data.</text>
</comment>